<dbReference type="EMBL" id="NKQK01000016">
    <property type="protein sequence ID" value="PSS07528.1"/>
    <property type="molecule type" value="Genomic_DNA"/>
</dbReference>
<keyword evidence="2" id="KW-1185">Reference proteome</keyword>
<evidence type="ECO:0000313" key="1">
    <source>
        <dbReference type="EMBL" id="PSS07528.1"/>
    </source>
</evidence>
<name>A0A2R6QFX8_ACTCC</name>
<dbReference type="Gramene" id="PSS07528">
    <property type="protein sequence ID" value="PSS07528"/>
    <property type="gene ID" value="CEY00_Acc17876"/>
</dbReference>
<protein>
    <submittedName>
        <fullName evidence="1">Protein FAR1-RELATED SEQUENCE like</fullName>
    </submittedName>
</protein>
<dbReference type="Proteomes" id="UP000241394">
    <property type="component" value="Chromosome LG16"/>
</dbReference>
<organism evidence="1 2">
    <name type="scientific">Actinidia chinensis var. chinensis</name>
    <name type="common">Chinese soft-hair kiwi</name>
    <dbReference type="NCBI Taxonomy" id="1590841"/>
    <lineage>
        <taxon>Eukaryota</taxon>
        <taxon>Viridiplantae</taxon>
        <taxon>Streptophyta</taxon>
        <taxon>Embryophyta</taxon>
        <taxon>Tracheophyta</taxon>
        <taxon>Spermatophyta</taxon>
        <taxon>Magnoliopsida</taxon>
        <taxon>eudicotyledons</taxon>
        <taxon>Gunneridae</taxon>
        <taxon>Pentapetalae</taxon>
        <taxon>asterids</taxon>
        <taxon>Ericales</taxon>
        <taxon>Actinidiaceae</taxon>
        <taxon>Actinidia</taxon>
    </lineage>
</organism>
<reference evidence="1 2" key="1">
    <citation type="submission" date="2017-07" db="EMBL/GenBank/DDBJ databases">
        <title>An improved, manually edited Actinidia chinensis var. chinensis (kiwifruit) genome highlights the challenges associated with draft genomes and gene prediction in plants.</title>
        <authorList>
            <person name="Pilkington S."/>
            <person name="Crowhurst R."/>
            <person name="Hilario E."/>
            <person name="Nardozza S."/>
            <person name="Fraser L."/>
            <person name="Peng Y."/>
            <person name="Gunaseelan K."/>
            <person name="Simpson R."/>
            <person name="Tahir J."/>
            <person name="Deroles S."/>
            <person name="Templeton K."/>
            <person name="Luo Z."/>
            <person name="Davy M."/>
            <person name="Cheng C."/>
            <person name="Mcneilage M."/>
            <person name="Scaglione D."/>
            <person name="Liu Y."/>
            <person name="Zhang Q."/>
            <person name="Datson P."/>
            <person name="De Silva N."/>
            <person name="Gardiner S."/>
            <person name="Bassett H."/>
            <person name="Chagne D."/>
            <person name="Mccallum J."/>
            <person name="Dzierzon H."/>
            <person name="Deng C."/>
            <person name="Wang Y.-Y."/>
            <person name="Barron N."/>
            <person name="Manako K."/>
            <person name="Bowen J."/>
            <person name="Foster T."/>
            <person name="Erridge Z."/>
            <person name="Tiffin H."/>
            <person name="Waite C."/>
            <person name="Davies K."/>
            <person name="Grierson E."/>
            <person name="Laing W."/>
            <person name="Kirk R."/>
            <person name="Chen X."/>
            <person name="Wood M."/>
            <person name="Montefiori M."/>
            <person name="Brummell D."/>
            <person name="Schwinn K."/>
            <person name="Catanach A."/>
            <person name="Fullerton C."/>
            <person name="Li D."/>
            <person name="Meiyalaghan S."/>
            <person name="Nieuwenhuizen N."/>
            <person name="Read N."/>
            <person name="Prakash R."/>
            <person name="Hunter D."/>
            <person name="Zhang H."/>
            <person name="Mckenzie M."/>
            <person name="Knabel M."/>
            <person name="Harris A."/>
            <person name="Allan A."/>
            <person name="Chen A."/>
            <person name="Janssen B."/>
            <person name="Plunkett B."/>
            <person name="Dwamena C."/>
            <person name="Voogd C."/>
            <person name="Leif D."/>
            <person name="Lafferty D."/>
            <person name="Souleyre E."/>
            <person name="Varkonyi-Gasic E."/>
            <person name="Gambi F."/>
            <person name="Hanley J."/>
            <person name="Yao J.-L."/>
            <person name="Cheung J."/>
            <person name="David K."/>
            <person name="Warren B."/>
            <person name="Marsh K."/>
            <person name="Snowden K."/>
            <person name="Lin-Wang K."/>
            <person name="Brian L."/>
            <person name="Martinez-Sanchez M."/>
            <person name="Wang M."/>
            <person name="Ileperuma N."/>
            <person name="Macnee N."/>
            <person name="Campin R."/>
            <person name="Mcatee P."/>
            <person name="Drummond R."/>
            <person name="Espley R."/>
            <person name="Ireland H."/>
            <person name="Wu R."/>
            <person name="Atkinson R."/>
            <person name="Karunairetnam S."/>
            <person name="Bulley S."/>
            <person name="Chunkath S."/>
            <person name="Hanley Z."/>
            <person name="Storey R."/>
            <person name="Thrimawithana A."/>
            <person name="Thomson S."/>
            <person name="David C."/>
            <person name="Testolin R."/>
        </authorList>
    </citation>
    <scope>NUCLEOTIDE SEQUENCE [LARGE SCALE GENOMIC DNA]</scope>
    <source>
        <strain evidence="2">cv. Red5</strain>
        <tissue evidence="1">Young leaf</tissue>
    </source>
</reference>
<reference evidence="2" key="2">
    <citation type="journal article" date="2018" name="BMC Genomics">
        <title>A manually annotated Actinidia chinensis var. chinensis (kiwifruit) genome highlights the challenges associated with draft genomes and gene prediction in plants.</title>
        <authorList>
            <person name="Pilkington S.M."/>
            <person name="Crowhurst R."/>
            <person name="Hilario E."/>
            <person name="Nardozza S."/>
            <person name="Fraser L."/>
            <person name="Peng Y."/>
            <person name="Gunaseelan K."/>
            <person name="Simpson R."/>
            <person name="Tahir J."/>
            <person name="Deroles S.C."/>
            <person name="Templeton K."/>
            <person name="Luo Z."/>
            <person name="Davy M."/>
            <person name="Cheng C."/>
            <person name="McNeilage M."/>
            <person name="Scaglione D."/>
            <person name="Liu Y."/>
            <person name="Zhang Q."/>
            <person name="Datson P."/>
            <person name="De Silva N."/>
            <person name="Gardiner S.E."/>
            <person name="Bassett H."/>
            <person name="Chagne D."/>
            <person name="McCallum J."/>
            <person name="Dzierzon H."/>
            <person name="Deng C."/>
            <person name="Wang Y.Y."/>
            <person name="Barron L."/>
            <person name="Manako K."/>
            <person name="Bowen J."/>
            <person name="Foster T.M."/>
            <person name="Erridge Z.A."/>
            <person name="Tiffin H."/>
            <person name="Waite C.N."/>
            <person name="Davies K.M."/>
            <person name="Grierson E.P."/>
            <person name="Laing W.A."/>
            <person name="Kirk R."/>
            <person name="Chen X."/>
            <person name="Wood M."/>
            <person name="Montefiori M."/>
            <person name="Brummell D.A."/>
            <person name="Schwinn K.E."/>
            <person name="Catanach A."/>
            <person name="Fullerton C."/>
            <person name="Li D."/>
            <person name="Meiyalaghan S."/>
            <person name="Nieuwenhuizen N."/>
            <person name="Read N."/>
            <person name="Prakash R."/>
            <person name="Hunter D."/>
            <person name="Zhang H."/>
            <person name="McKenzie M."/>
            <person name="Knabel M."/>
            <person name="Harris A."/>
            <person name="Allan A.C."/>
            <person name="Gleave A."/>
            <person name="Chen A."/>
            <person name="Janssen B.J."/>
            <person name="Plunkett B."/>
            <person name="Ampomah-Dwamena C."/>
            <person name="Voogd C."/>
            <person name="Leif D."/>
            <person name="Lafferty D."/>
            <person name="Souleyre E.J.F."/>
            <person name="Varkonyi-Gasic E."/>
            <person name="Gambi F."/>
            <person name="Hanley J."/>
            <person name="Yao J.L."/>
            <person name="Cheung J."/>
            <person name="David K.M."/>
            <person name="Warren B."/>
            <person name="Marsh K."/>
            <person name="Snowden K.C."/>
            <person name="Lin-Wang K."/>
            <person name="Brian L."/>
            <person name="Martinez-Sanchez M."/>
            <person name="Wang M."/>
            <person name="Ileperuma N."/>
            <person name="Macnee N."/>
            <person name="Campin R."/>
            <person name="McAtee P."/>
            <person name="Drummond R.S.M."/>
            <person name="Espley R.V."/>
            <person name="Ireland H.S."/>
            <person name="Wu R."/>
            <person name="Atkinson R.G."/>
            <person name="Karunairetnam S."/>
            <person name="Bulley S."/>
            <person name="Chunkath S."/>
            <person name="Hanley Z."/>
            <person name="Storey R."/>
            <person name="Thrimawithana A.H."/>
            <person name="Thomson S."/>
            <person name="David C."/>
            <person name="Testolin R."/>
            <person name="Huang H."/>
            <person name="Hellens R.P."/>
            <person name="Schaffer R.J."/>
        </authorList>
    </citation>
    <scope>NUCLEOTIDE SEQUENCE [LARGE SCALE GENOMIC DNA]</scope>
    <source>
        <strain evidence="2">cv. Red5</strain>
    </source>
</reference>
<sequence length="237" mass="26525">MMSSCLSVTQIRTNGPMITYMVKEREEDGDLRGIRKFEALCVLNYNGVEEIPSQYVLSQWRKDFKLMDVPDLGSKSIDIANPVWRLSQLSFNMDLIEGNYPALCFSNPLERWKVSSNIWMLWRSRNDLVYSGKLTCPDWHLETPPTHGLFRIKFDDGMETGGTNGCDVGVAKAVLLQPEQLVHVNGISDLLAMKVIAALEGLKLTVDLGIQDVELEGDPQILKESSVCTNVDRGGSN</sequence>
<dbReference type="AlphaFoldDB" id="A0A2R6QFX8"/>
<dbReference type="OrthoDB" id="1938913at2759"/>
<gene>
    <name evidence="1" type="ORF">CEY00_Acc17876</name>
</gene>
<evidence type="ECO:0000313" key="2">
    <source>
        <dbReference type="Proteomes" id="UP000241394"/>
    </source>
</evidence>
<accession>A0A2R6QFX8</accession>
<comment type="caution">
    <text evidence="1">The sequence shown here is derived from an EMBL/GenBank/DDBJ whole genome shotgun (WGS) entry which is preliminary data.</text>
</comment>
<dbReference type="InParanoid" id="A0A2R6QFX8"/>
<dbReference type="STRING" id="1590841.A0A2R6QFX8"/>
<proteinExistence type="predicted"/>